<evidence type="ECO:0000313" key="3">
    <source>
        <dbReference type="Proteomes" id="UP000199470"/>
    </source>
</evidence>
<dbReference type="InterPro" id="IPR014735">
    <property type="entry name" value="Transposase_Tn5-like_N"/>
</dbReference>
<dbReference type="AlphaFoldDB" id="A0A1I4UVV8"/>
<evidence type="ECO:0000313" key="2">
    <source>
        <dbReference type="EMBL" id="SFM92883.1"/>
    </source>
</evidence>
<reference evidence="2 3" key="1">
    <citation type="submission" date="2016-10" db="EMBL/GenBank/DDBJ databases">
        <authorList>
            <person name="de Groot N.N."/>
        </authorList>
    </citation>
    <scope>NUCLEOTIDE SEQUENCE [LARGE SCALE GENOMIC DNA]</scope>
    <source>
        <strain evidence="2 3">ATCC 43154</strain>
    </source>
</reference>
<keyword evidence="2" id="KW-0238">DNA-binding</keyword>
<dbReference type="Pfam" id="PF14706">
    <property type="entry name" value="Tnp_DNA_bind"/>
    <property type="match status" value="1"/>
</dbReference>
<gene>
    <name evidence="2" type="ORF">SAMN02982985_05828</name>
</gene>
<keyword evidence="3" id="KW-1185">Reference proteome</keyword>
<dbReference type="InterPro" id="IPR012337">
    <property type="entry name" value="RNaseH-like_sf"/>
</dbReference>
<dbReference type="EMBL" id="FOTW01000052">
    <property type="protein sequence ID" value="SFM92883.1"/>
    <property type="molecule type" value="Genomic_DNA"/>
</dbReference>
<dbReference type="Gene3D" id="1.10.246.40">
    <property type="entry name" value="Tn5 transposase, domain 1"/>
    <property type="match status" value="1"/>
</dbReference>
<evidence type="ECO:0000259" key="1">
    <source>
        <dbReference type="Pfam" id="PF14706"/>
    </source>
</evidence>
<proteinExistence type="predicted"/>
<dbReference type="SUPFAM" id="SSF53098">
    <property type="entry name" value="Ribonuclease H-like"/>
    <property type="match status" value="1"/>
</dbReference>
<accession>A0A1I4UVV8</accession>
<feature type="domain" description="Transposase Tn5-like N-terminal" evidence="1">
    <location>
        <begin position="2"/>
        <end position="34"/>
    </location>
</feature>
<dbReference type="InterPro" id="IPR038215">
    <property type="entry name" value="TN5-like_N_sf"/>
</dbReference>
<name>A0A1I4UVV8_9BURK</name>
<dbReference type="GO" id="GO:0003677">
    <property type="term" value="F:DNA binding"/>
    <property type="evidence" value="ECO:0007669"/>
    <property type="project" value="UniProtKB-KW"/>
</dbReference>
<dbReference type="Proteomes" id="UP000199470">
    <property type="component" value="Unassembled WGS sequence"/>
</dbReference>
<feature type="non-terminal residue" evidence="2">
    <location>
        <position position="43"/>
    </location>
</feature>
<protein>
    <submittedName>
        <fullName evidence="2">Transposase DNA-binding</fullName>
    </submittedName>
</protein>
<sequence>MERFTAKPTASIPEACDSWSETCAAYRFLGNAEVSWQGILAPH</sequence>
<organism evidence="2 3">
    <name type="scientific">Rugamonas rubra</name>
    <dbReference type="NCBI Taxonomy" id="758825"/>
    <lineage>
        <taxon>Bacteria</taxon>
        <taxon>Pseudomonadati</taxon>
        <taxon>Pseudomonadota</taxon>
        <taxon>Betaproteobacteria</taxon>
        <taxon>Burkholderiales</taxon>
        <taxon>Oxalobacteraceae</taxon>
        <taxon>Telluria group</taxon>
        <taxon>Rugamonas</taxon>
    </lineage>
</organism>